<keyword evidence="1" id="KW-0812">Transmembrane</keyword>
<gene>
    <name evidence="2" type="ORF">SAMN04490185_2821</name>
</gene>
<feature type="transmembrane region" description="Helical" evidence="1">
    <location>
        <begin position="213"/>
        <end position="232"/>
    </location>
</feature>
<feature type="transmembrane region" description="Helical" evidence="1">
    <location>
        <begin position="186"/>
        <end position="207"/>
    </location>
</feature>
<feature type="transmembrane region" description="Helical" evidence="1">
    <location>
        <begin position="435"/>
        <end position="460"/>
    </location>
</feature>
<sequence>MEALSKPDRKAMLYTLLESKPQLYSFVAVFLILFVTHQLFGIVVYPFDSTTYWNLSTPAFIANFPDIVRGYVYAYLLFPIHFLTDAINDTDRIVFRVSTSAIYAYLLTGPIANFFLQCFAGRLTVIRRVIFAMLVIGVFPGLFLYPLSDMPAALALIIAIAFANSAKRKNWLAFMLFSGAAASAAYNIRTIYLFAFIALLFIIPFVFLRSKSWNARGLGMVAFILGAFFVALPQMTINKRIHNVATPLVFATVKGKSLMATQLYWGIAIQRYETYNGGDTPAPSLYYRDPAGIALRSLNESLFTGDPSMGGYIALVAKHPVQFLGIYGRHFINGIDVRDGLVYVTKPSINKSVVAFLCYSLFFFGALILCTRRKPRWIEVAYLAPLLLPVLAIIPGAVETRFFMPLYLVLFGAIATQFEWSAFSTLLKKYWLPILFAYTLLAASFLAITTAAMACISYSLP</sequence>
<organism evidence="2 3">
    <name type="scientific">Pseudomonas frederiksbergensis</name>
    <dbReference type="NCBI Taxonomy" id="104087"/>
    <lineage>
        <taxon>Bacteria</taxon>
        <taxon>Pseudomonadati</taxon>
        <taxon>Pseudomonadota</taxon>
        <taxon>Gammaproteobacteria</taxon>
        <taxon>Pseudomonadales</taxon>
        <taxon>Pseudomonadaceae</taxon>
        <taxon>Pseudomonas</taxon>
    </lineage>
</organism>
<evidence type="ECO:0008006" key="4">
    <source>
        <dbReference type="Google" id="ProtNLM"/>
    </source>
</evidence>
<feature type="transmembrane region" description="Helical" evidence="1">
    <location>
        <begin position="377"/>
        <end position="398"/>
    </location>
</feature>
<feature type="transmembrane region" description="Helical" evidence="1">
    <location>
        <begin position="404"/>
        <end position="423"/>
    </location>
</feature>
<name>A0A1H4Y436_9PSED</name>
<protein>
    <recommendedName>
        <fullName evidence="4">Glycosyltransferase RgtA/B/C/D-like domain-containing protein</fullName>
    </recommendedName>
</protein>
<dbReference type="Proteomes" id="UP000183114">
    <property type="component" value="Unassembled WGS sequence"/>
</dbReference>
<feature type="transmembrane region" description="Helical" evidence="1">
    <location>
        <begin position="23"/>
        <end position="47"/>
    </location>
</feature>
<keyword evidence="1" id="KW-0472">Membrane</keyword>
<feature type="transmembrane region" description="Helical" evidence="1">
    <location>
        <begin position="93"/>
        <end position="116"/>
    </location>
</feature>
<evidence type="ECO:0000313" key="2">
    <source>
        <dbReference type="EMBL" id="SED12649.1"/>
    </source>
</evidence>
<accession>A0A1H4Y436</accession>
<evidence type="ECO:0000256" key="1">
    <source>
        <dbReference type="SAM" id="Phobius"/>
    </source>
</evidence>
<dbReference type="RefSeq" id="WP_074874800.1">
    <property type="nucleotide sequence ID" value="NZ_FNTF01000002.1"/>
</dbReference>
<proteinExistence type="predicted"/>
<feature type="transmembrane region" description="Helical" evidence="1">
    <location>
        <begin position="150"/>
        <end position="166"/>
    </location>
</feature>
<feature type="transmembrane region" description="Helical" evidence="1">
    <location>
        <begin position="353"/>
        <end position="370"/>
    </location>
</feature>
<evidence type="ECO:0000313" key="3">
    <source>
        <dbReference type="Proteomes" id="UP000183114"/>
    </source>
</evidence>
<keyword evidence="1" id="KW-1133">Transmembrane helix</keyword>
<feature type="transmembrane region" description="Helical" evidence="1">
    <location>
        <begin position="68"/>
        <end position="87"/>
    </location>
</feature>
<dbReference type="AlphaFoldDB" id="A0A1H4Y436"/>
<dbReference type="EMBL" id="FNTF01000002">
    <property type="protein sequence ID" value="SED12649.1"/>
    <property type="molecule type" value="Genomic_DNA"/>
</dbReference>
<reference evidence="2 3" key="1">
    <citation type="submission" date="2016-10" db="EMBL/GenBank/DDBJ databases">
        <authorList>
            <person name="de Groot N.N."/>
        </authorList>
    </citation>
    <scope>NUCLEOTIDE SEQUENCE [LARGE SCALE GENOMIC DNA]</scope>
    <source>
        <strain evidence="2 3">BS3655</strain>
    </source>
</reference>